<evidence type="ECO:0000313" key="11">
    <source>
        <dbReference type="Proteomes" id="UP001154078"/>
    </source>
</evidence>
<keyword evidence="11" id="KW-1185">Reference proteome</keyword>
<evidence type="ECO:0000256" key="8">
    <source>
        <dbReference type="SAM" id="Phobius"/>
    </source>
</evidence>
<feature type="chain" id="PRO_5040205624" evidence="9">
    <location>
        <begin position="23"/>
        <end position="845"/>
    </location>
</feature>
<evidence type="ECO:0000256" key="3">
    <source>
        <dbReference type="ARBA" id="ARBA00022692"/>
    </source>
</evidence>
<sequence>MCFLKSVMFLFIAMKSVEEVAPFKTIYEISQWFSQGFKAHLSPSVMLEFNENTHYTLHPGGLKVMQEFDSSAIVFFVFVFIIPLLSLGISIVLLVRFKVTSKCLNIALSVVLFILFIPLMYGFVSTAISNAELQKGFRNYSENMDESIDDTEVFYTTLEKEFINQIENTYSDYYNKQQKLFQSYAKTMKTPLEKFNNLHQYYPEVISILNKLEDYTNKTCTLEKQAKLFQSDSQSWNNRLSKNFKELNGYNTTTIEEIKKINMSIATNNMQNLNYVCENFTELPVKKLRANLGQKVKSFQDAFAEKNITTINNLIKFNMSLYFTKKNSTEFFKASKKAIRDTKLSFAEITKDQLQSDGEVLGDKSADYQALTVSILTLFLVGVLLIFFRMMYNFPLEKQLIGKIIFYLGLFCIVVLKLLLTLLVQDSFSFWYGTQNSICNKNKSDLVTFVDTSYGLNNSLTKFYHHCDYNKTFYSDYSEDEKIKKFIFDNELNVDILKPDTFVYSDFELLPEDSILDVKIILDNVAQLLVRSNSNMNAIKVEVEPILALRDKYNYLSKLTKESLEENLEDNTDLVGFQAKMKNAFNNFHVKLYNSYKGIQSVMMELNEFKNVNFWGVLDGSSSNIERLQDNMVRNVMEDIRKTSETYKESSIALTTTYLGKIGENFENTIGRCESLISVFNRALINCKIILQPLNALWVGAFLVLLTLFPISLLIAMWNFAPKMEPEAEPEEANNYYEVTPLQRQEIPLVLGKDTTDSPTKKSARLESKDIELKPLNVQEVSSSPELDESGSQVLSWVYNDYEHTELPPPYKEFESPQPKRLSVNLTRSDMSTYKRSVSRDDQHY</sequence>
<feature type="transmembrane region" description="Helical" evidence="8">
    <location>
        <begin position="106"/>
        <end position="124"/>
    </location>
</feature>
<comment type="subcellular location">
    <subcellularLocation>
        <location evidence="1">Membrane</location>
        <topology evidence="1">Multi-pass membrane protein</topology>
    </subcellularLocation>
</comment>
<keyword evidence="4 8" id="KW-1133">Transmembrane helix</keyword>
<evidence type="ECO:0000256" key="9">
    <source>
        <dbReference type="SAM" id="SignalP"/>
    </source>
</evidence>
<evidence type="ECO:0000313" key="10">
    <source>
        <dbReference type="EMBL" id="CAH0550026.1"/>
    </source>
</evidence>
<dbReference type="InterPro" id="IPR008795">
    <property type="entry name" value="Prominin"/>
</dbReference>
<keyword evidence="9" id="KW-0732">Signal</keyword>
<accession>A0A9P0FDW6</accession>
<reference evidence="10" key="1">
    <citation type="submission" date="2021-12" db="EMBL/GenBank/DDBJ databases">
        <authorList>
            <person name="King R."/>
        </authorList>
    </citation>
    <scope>NUCLEOTIDE SEQUENCE</scope>
</reference>
<keyword evidence="3 8" id="KW-0812">Transmembrane</keyword>
<evidence type="ECO:0000256" key="6">
    <source>
        <dbReference type="ARBA" id="ARBA00023180"/>
    </source>
</evidence>
<dbReference type="EMBL" id="OV121133">
    <property type="protein sequence ID" value="CAH0550026.1"/>
    <property type="molecule type" value="Genomic_DNA"/>
</dbReference>
<dbReference type="PANTHER" id="PTHR22730:SF1">
    <property type="entry name" value="PROMININ-LIKE PROTEIN"/>
    <property type="match status" value="1"/>
</dbReference>
<keyword evidence="5 8" id="KW-0472">Membrane</keyword>
<keyword evidence="6" id="KW-0325">Glycoprotein</keyword>
<dbReference type="Proteomes" id="UP001154078">
    <property type="component" value="Chromosome 2"/>
</dbReference>
<dbReference type="Pfam" id="PF05478">
    <property type="entry name" value="Prominin"/>
    <property type="match status" value="1"/>
</dbReference>
<protein>
    <submittedName>
        <fullName evidence="10">Uncharacterized protein</fullName>
    </submittedName>
</protein>
<feature type="region of interest" description="Disordered" evidence="7">
    <location>
        <begin position="808"/>
        <end position="845"/>
    </location>
</feature>
<gene>
    <name evidence="10" type="ORF">MELIAE_LOCUS2943</name>
</gene>
<evidence type="ECO:0000256" key="5">
    <source>
        <dbReference type="ARBA" id="ARBA00023136"/>
    </source>
</evidence>
<evidence type="ECO:0000256" key="4">
    <source>
        <dbReference type="ARBA" id="ARBA00022989"/>
    </source>
</evidence>
<feature type="signal peptide" evidence="9">
    <location>
        <begin position="1"/>
        <end position="22"/>
    </location>
</feature>
<proteinExistence type="inferred from homology"/>
<dbReference type="AlphaFoldDB" id="A0A9P0FDW6"/>
<feature type="transmembrane region" description="Helical" evidence="8">
    <location>
        <begin position="696"/>
        <end position="718"/>
    </location>
</feature>
<evidence type="ECO:0000256" key="2">
    <source>
        <dbReference type="ARBA" id="ARBA00006058"/>
    </source>
</evidence>
<dbReference type="PANTHER" id="PTHR22730">
    <property type="entry name" value="PROMININ PROM PROTEIN"/>
    <property type="match status" value="1"/>
</dbReference>
<feature type="compositionally biased region" description="Polar residues" evidence="7">
    <location>
        <begin position="824"/>
        <end position="836"/>
    </location>
</feature>
<organism evidence="10 11">
    <name type="scientific">Brassicogethes aeneus</name>
    <name type="common">Rape pollen beetle</name>
    <name type="synonym">Meligethes aeneus</name>
    <dbReference type="NCBI Taxonomy" id="1431903"/>
    <lineage>
        <taxon>Eukaryota</taxon>
        <taxon>Metazoa</taxon>
        <taxon>Ecdysozoa</taxon>
        <taxon>Arthropoda</taxon>
        <taxon>Hexapoda</taxon>
        <taxon>Insecta</taxon>
        <taxon>Pterygota</taxon>
        <taxon>Neoptera</taxon>
        <taxon>Endopterygota</taxon>
        <taxon>Coleoptera</taxon>
        <taxon>Polyphaga</taxon>
        <taxon>Cucujiformia</taxon>
        <taxon>Nitidulidae</taxon>
        <taxon>Meligethinae</taxon>
        <taxon>Brassicogethes</taxon>
    </lineage>
</organism>
<name>A0A9P0FDW6_BRAAE</name>
<feature type="transmembrane region" description="Helical" evidence="8">
    <location>
        <begin position="404"/>
        <end position="424"/>
    </location>
</feature>
<evidence type="ECO:0000256" key="1">
    <source>
        <dbReference type="ARBA" id="ARBA00004141"/>
    </source>
</evidence>
<evidence type="ECO:0000256" key="7">
    <source>
        <dbReference type="SAM" id="MobiDB-lite"/>
    </source>
</evidence>
<dbReference type="GO" id="GO:0016020">
    <property type="term" value="C:membrane"/>
    <property type="evidence" value="ECO:0007669"/>
    <property type="project" value="UniProtKB-SubCell"/>
</dbReference>
<feature type="transmembrane region" description="Helical" evidence="8">
    <location>
        <begin position="370"/>
        <end position="392"/>
    </location>
</feature>
<comment type="similarity">
    <text evidence="2">Belongs to the prominin family.</text>
</comment>
<feature type="transmembrane region" description="Helical" evidence="8">
    <location>
        <begin position="72"/>
        <end position="94"/>
    </location>
</feature>